<evidence type="ECO:0000313" key="6">
    <source>
        <dbReference type="EMBL" id="VDN01490.1"/>
    </source>
</evidence>
<organism evidence="8">
    <name type="scientific">Thelazia callipaeda</name>
    <name type="common">Oriental eyeworm</name>
    <name type="synonym">Parasitic nematode</name>
    <dbReference type="NCBI Taxonomy" id="103827"/>
    <lineage>
        <taxon>Eukaryota</taxon>
        <taxon>Metazoa</taxon>
        <taxon>Ecdysozoa</taxon>
        <taxon>Nematoda</taxon>
        <taxon>Chromadorea</taxon>
        <taxon>Rhabditida</taxon>
        <taxon>Spirurina</taxon>
        <taxon>Spiruromorpha</taxon>
        <taxon>Thelazioidea</taxon>
        <taxon>Thelaziidae</taxon>
        <taxon>Thelazia</taxon>
    </lineage>
</organism>
<dbReference type="EMBL" id="UYYF01004287">
    <property type="protein sequence ID" value="VDN01490.1"/>
    <property type="molecule type" value="Genomic_DNA"/>
</dbReference>
<keyword evidence="2 4" id="KW-0863">Zinc-finger</keyword>
<dbReference type="OMA" id="KWYFDCQ"/>
<evidence type="ECO:0000256" key="1">
    <source>
        <dbReference type="ARBA" id="ARBA00022723"/>
    </source>
</evidence>
<dbReference type="STRING" id="103827.A0A0N5CVQ2"/>
<dbReference type="InterPro" id="IPR046341">
    <property type="entry name" value="SET_dom_sf"/>
</dbReference>
<name>A0A0N5CVQ2_THECL</name>
<dbReference type="InterPro" id="IPR002893">
    <property type="entry name" value="Znf_MYND"/>
</dbReference>
<dbReference type="SUPFAM" id="SSF144232">
    <property type="entry name" value="HIT/MYND zinc finger-like"/>
    <property type="match status" value="1"/>
</dbReference>
<evidence type="ECO:0000313" key="8">
    <source>
        <dbReference type="WBParaSite" id="TCLT_0000439801-mRNA-1"/>
    </source>
</evidence>
<dbReference type="GO" id="GO:0005634">
    <property type="term" value="C:nucleus"/>
    <property type="evidence" value="ECO:0007669"/>
    <property type="project" value="TreeGrafter"/>
</dbReference>
<dbReference type="Gene3D" id="6.10.140.2220">
    <property type="match status" value="1"/>
</dbReference>
<dbReference type="Proteomes" id="UP000276776">
    <property type="component" value="Unassembled WGS sequence"/>
</dbReference>
<dbReference type="PANTHER" id="PTHR12197">
    <property type="entry name" value="HISTONE-LYSINE N-METHYLTRANSFERASE SMYD"/>
    <property type="match status" value="1"/>
</dbReference>
<dbReference type="PROSITE" id="PS50865">
    <property type="entry name" value="ZF_MYND_2"/>
    <property type="match status" value="1"/>
</dbReference>
<keyword evidence="7" id="KW-1185">Reference proteome</keyword>
<dbReference type="Pfam" id="PF01753">
    <property type="entry name" value="zf-MYND"/>
    <property type="match status" value="1"/>
</dbReference>
<dbReference type="SUPFAM" id="SSF82199">
    <property type="entry name" value="SET domain"/>
    <property type="match status" value="1"/>
</dbReference>
<sequence>MNGDKKYGSILQRTCHFEQPFAYICLNNQLHQYCSYCLRKPDSKKLYKCSKCELSRYCNKECQRSAWKDHKAECRRLQAVYPNLPLSEVLFLSRIIDKVLFLEENGDKFGWQKCREWKALMGHEDDIRSDELKYAHFEKIYGKMALYRKEEMISKEKFYQIFCKTTINSHAIHTSIGWETGIALDLGVSKYDHSCRPNCSLVFDGFYACLRSLTPEINASDPSKAHISYIDVGRSRYHRQKELKEKWYFDCRCERCTDPMDDVLTSICCTNKNCDEPLLITENSEISDILCPKCEHITPENHVKMCQELMLSLPVQFLTETDPNEIQLKLNEALRYLHPKNVYVTRLRAALLHFNGSVQDNLLFVQKSVYENYRLCFPRSDRHVAFQLLHIVKSYIEKGERQEASLPSFIVTQTVLYTFTLDAVSYAYDAMCIFEVCFGLNHPYYLQTLALWTFLDQSIPKSDQELFALMNFQFSKPIDLTPFLLKKLNK</sequence>
<evidence type="ECO:0000256" key="3">
    <source>
        <dbReference type="ARBA" id="ARBA00022833"/>
    </source>
</evidence>
<dbReference type="GO" id="GO:0008270">
    <property type="term" value="F:zinc ion binding"/>
    <property type="evidence" value="ECO:0007669"/>
    <property type="project" value="UniProtKB-KW"/>
</dbReference>
<dbReference type="OrthoDB" id="265717at2759"/>
<keyword evidence="3" id="KW-0862">Zinc</keyword>
<reference evidence="8" key="1">
    <citation type="submission" date="2017-02" db="UniProtKB">
        <authorList>
            <consortium name="WormBaseParasite"/>
        </authorList>
    </citation>
    <scope>IDENTIFICATION</scope>
</reference>
<dbReference type="AlphaFoldDB" id="A0A0N5CVQ2"/>
<accession>A0A0N5CVQ2</accession>
<evidence type="ECO:0000256" key="4">
    <source>
        <dbReference type="PROSITE-ProRule" id="PRU00134"/>
    </source>
</evidence>
<dbReference type="PANTHER" id="PTHR12197:SF300">
    <property type="entry name" value="HISTONE-LYSINE N-METHYLTRANSFERASE SET-18"/>
    <property type="match status" value="1"/>
</dbReference>
<gene>
    <name evidence="6" type="ORF">TCLT_LOCUS4387</name>
</gene>
<keyword evidence="1" id="KW-0479">Metal-binding</keyword>
<dbReference type="Gene3D" id="1.10.220.160">
    <property type="match status" value="1"/>
</dbReference>
<dbReference type="InterPro" id="IPR050869">
    <property type="entry name" value="H3K4_H4K5_MeTrfase"/>
</dbReference>
<feature type="domain" description="MYND-type" evidence="5">
    <location>
        <begin position="34"/>
        <end position="74"/>
    </location>
</feature>
<protein>
    <submittedName>
        <fullName evidence="8">MYND-type domain-containing protein</fullName>
    </submittedName>
</protein>
<evidence type="ECO:0000256" key="2">
    <source>
        <dbReference type="ARBA" id="ARBA00022771"/>
    </source>
</evidence>
<evidence type="ECO:0000259" key="5">
    <source>
        <dbReference type="PROSITE" id="PS50865"/>
    </source>
</evidence>
<reference evidence="6 7" key="2">
    <citation type="submission" date="2018-11" db="EMBL/GenBank/DDBJ databases">
        <authorList>
            <consortium name="Pathogen Informatics"/>
        </authorList>
    </citation>
    <scope>NUCLEOTIDE SEQUENCE [LARGE SCALE GENOMIC DNA]</scope>
</reference>
<evidence type="ECO:0000313" key="7">
    <source>
        <dbReference type="Proteomes" id="UP000276776"/>
    </source>
</evidence>
<dbReference type="WBParaSite" id="TCLT_0000439801-mRNA-1">
    <property type="protein sequence ID" value="TCLT_0000439801-mRNA-1"/>
    <property type="gene ID" value="TCLT_0000439801"/>
</dbReference>
<dbReference type="Gene3D" id="2.170.270.10">
    <property type="entry name" value="SET domain"/>
    <property type="match status" value="1"/>
</dbReference>
<proteinExistence type="predicted"/>